<evidence type="ECO:0000256" key="1">
    <source>
        <dbReference type="SAM" id="Phobius"/>
    </source>
</evidence>
<keyword evidence="1" id="KW-1133">Transmembrane helix</keyword>
<protein>
    <submittedName>
        <fullName evidence="2">Uncharacterized protein</fullName>
    </submittedName>
</protein>
<feature type="transmembrane region" description="Helical" evidence="1">
    <location>
        <begin position="46"/>
        <end position="70"/>
    </location>
</feature>
<keyword evidence="1" id="KW-0812">Transmembrane</keyword>
<name>A0A4R3VEY5_9BURK</name>
<evidence type="ECO:0000313" key="3">
    <source>
        <dbReference type="Proteomes" id="UP000294692"/>
    </source>
</evidence>
<reference evidence="2 3" key="1">
    <citation type="submission" date="2019-03" db="EMBL/GenBank/DDBJ databases">
        <title>Genomic Encyclopedia of Type Strains, Phase IV (KMG-IV): sequencing the most valuable type-strain genomes for metagenomic binning, comparative biology and taxonomic classification.</title>
        <authorList>
            <person name="Goeker M."/>
        </authorList>
    </citation>
    <scope>NUCLEOTIDE SEQUENCE [LARGE SCALE GENOMIC DNA]</scope>
    <source>
        <strain evidence="2 3">DSM 100048</strain>
    </source>
</reference>
<organism evidence="2 3">
    <name type="scientific">Paracandidimonas soli</name>
    <dbReference type="NCBI Taxonomy" id="1917182"/>
    <lineage>
        <taxon>Bacteria</taxon>
        <taxon>Pseudomonadati</taxon>
        <taxon>Pseudomonadota</taxon>
        <taxon>Betaproteobacteria</taxon>
        <taxon>Burkholderiales</taxon>
        <taxon>Alcaligenaceae</taxon>
        <taxon>Paracandidimonas</taxon>
    </lineage>
</organism>
<dbReference type="Proteomes" id="UP000294692">
    <property type="component" value="Unassembled WGS sequence"/>
</dbReference>
<comment type="caution">
    <text evidence="2">The sequence shown here is derived from an EMBL/GenBank/DDBJ whole genome shotgun (WGS) entry which is preliminary data.</text>
</comment>
<feature type="transmembrane region" description="Helical" evidence="1">
    <location>
        <begin position="91"/>
        <end position="108"/>
    </location>
</feature>
<accession>A0A4R3VEY5</accession>
<keyword evidence="1" id="KW-0472">Membrane</keyword>
<proteinExistence type="predicted"/>
<sequence length="168" mass="19295">MQYGPRDGPGVFYFSAGKADIQTDSDFYAKIARIMLNDIINYTLPFSFTILVACALTCLVSMLMIFLFRIRRINEAMQHPYLKKLPWERHTFGMRATILLDYFLRIMFPRRKKGMAGQANLLLAHIDPTDVPNSLKWPIIGMWGGCLLGLIVMPLLWVMIYLKMNAGL</sequence>
<feature type="transmembrane region" description="Helical" evidence="1">
    <location>
        <begin position="140"/>
        <end position="162"/>
    </location>
</feature>
<evidence type="ECO:0000313" key="2">
    <source>
        <dbReference type="EMBL" id="TCV01335.1"/>
    </source>
</evidence>
<dbReference type="AlphaFoldDB" id="A0A4R3VEY5"/>
<gene>
    <name evidence="2" type="ORF">EV686_10243</name>
</gene>
<keyword evidence="3" id="KW-1185">Reference proteome</keyword>
<dbReference type="EMBL" id="SMBX01000002">
    <property type="protein sequence ID" value="TCV01335.1"/>
    <property type="molecule type" value="Genomic_DNA"/>
</dbReference>